<comment type="function">
    <text evidence="1">In the phosphorylated form it could act as an anti-anti-sigma factor that counteracts SpoIIAB and thus releases sigma f from inhibition.</text>
</comment>
<feature type="domain" description="STAS" evidence="5">
    <location>
        <begin position="1"/>
        <end position="107"/>
    </location>
</feature>
<dbReference type="EMBL" id="JAHLPM010000007">
    <property type="protein sequence ID" value="MBU5438230.1"/>
    <property type="molecule type" value="Genomic_DNA"/>
</dbReference>
<comment type="caution">
    <text evidence="6">The sequence shown here is derived from an EMBL/GenBank/DDBJ whole genome shotgun (WGS) entry which is preliminary data.</text>
</comment>
<keyword evidence="3" id="KW-0749">Sporulation</keyword>
<dbReference type="CDD" id="cd07043">
    <property type="entry name" value="STAS_anti-anti-sigma_factors"/>
    <property type="match status" value="1"/>
</dbReference>
<dbReference type="InterPro" id="IPR014237">
    <property type="entry name" value="Anti-sigma_F_ant"/>
</dbReference>
<evidence type="ECO:0000256" key="3">
    <source>
        <dbReference type="ARBA" id="ARBA00022969"/>
    </source>
</evidence>
<evidence type="ECO:0000256" key="1">
    <source>
        <dbReference type="ARBA" id="ARBA00001976"/>
    </source>
</evidence>
<evidence type="ECO:0000259" key="5">
    <source>
        <dbReference type="PROSITE" id="PS50801"/>
    </source>
</evidence>
<dbReference type="InterPro" id="IPR002645">
    <property type="entry name" value="STAS_dom"/>
</dbReference>
<name>A0ABS6E5M0_9FIRM</name>
<sequence>MEKHNNGLIVQLKGELDHHSTENTRQKIDQQYFDKNLINMVLDLRELNFMDSSGIGLIMGRYKNCKERKGNIVLVSNNSYIDRMLKMSGLLKIINVYPTIEEAVENL</sequence>
<dbReference type="NCBIfam" id="TIGR02886">
    <property type="entry name" value="spore_II_AA"/>
    <property type="match status" value="1"/>
</dbReference>
<dbReference type="Proteomes" id="UP000749471">
    <property type="component" value="Unassembled WGS sequence"/>
</dbReference>
<dbReference type="PANTHER" id="PTHR33495">
    <property type="entry name" value="ANTI-SIGMA FACTOR ANTAGONIST TM_1081-RELATED-RELATED"/>
    <property type="match status" value="1"/>
</dbReference>
<dbReference type="PROSITE" id="PS50801">
    <property type="entry name" value="STAS"/>
    <property type="match status" value="1"/>
</dbReference>
<dbReference type="PANTHER" id="PTHR33495:SF2">
    <property type="entry name" value="ANTI-SIGMA FACTOR ANTAGONIST TM_1081-RELATED"/>
    <property type="match status" value="1"/>
</dbReference>
<evidence type="ECO:0000256" key="2">
    <source>
        <dbReference type="ARBA" id="ARBA00020784"/>
    </source>
</evidence>
<dbReference type="Pfam" id="PF01740">
    <property type="entry name" value="STAS"/>
    <property type="match status" value="1"/>
</dbReference>
<organism evidence="6 7">
    <name type="scientific">Tissierella simiarum</name>
    <dbReference type="NCBI Taxonomy" id="2841534"/>
    <lineage>
        <taxon>Bacteria</taxon>
        <taxon>Bacillati</taxon>
        <taxon>Bacillota</taxon>
        <taxon>Tissierellia</taxon>
        <taxon>Tissierellales</taxon>
        <taxon>Tissierellaceae</taxon>
        <taxon>Tissierella</taxon>
    </lineage>
</organism>
<proteinExistence type="predicted"/>
<evidence type="ECO:0000313" key="7">
    <source>
        <dbReference type="Proteomes" id="UP000749471"/>
    </source>
</evidence>
<evidence type="ECO:0000256" key="4">
    <source>
        <dbReference type="ARBA" id="ARBA00031453"/>
    </source>
</evidence>
<keyword evidence="7" id="KW-1185">Reference proteome</keyword>
<gene>
    <name evidence="6" type="primary">spoIIAA</name>
    <name evidence="6" type="ORF">KQI42_09430</name>
</gene>
<evidence type="ECO:0000313" key="6">
    <source>
        <dbReference type="EMBL" id="MBU5438230.1"/>
    </source>
</evidence>
<accession>A0ABS6E5M0</accession>
<protein>
    <recommendedName>
        <fullName evidence="2">Anti-sigma F factor antagonist</fullName>
    </recommendedName>
    <alternativeName>
        <fullName evidence="4">Stage II sporulation protein AA</fullName>
    </alternativeName>
</protein>
<dbReference type="NCBIfam" id="TIGR00377">
    <property type="entry name" value="ant_ant_sig"/>
    <property type="match status" value="1"/>
</dbReference>
<reference evidence="6 7" key="1">
    <citation type="submission" date="2021-06" db="EMBL/GenBank/DDBJ databases">
        <authorList>
            <person name="Sun Q."/>
            <person name="Li D."/>
        </authorList>
    </citation>
    <scope>NUCLEOTIDE SEQUENCE [LARGE SCALE GENOMIC DNA]</scope>
    <source>
        <strain evidence="6 7">MSJ-40</strain>
    </source>
</reference>
<dbReference type="InterPro" id="IPR003658">
    <property type="entry name" value="Anti-sigma_ant"/>
</dbReference>